<evidence type="ECO:0000313" key="1">
    <source>
        <dbReference type="EMBL" id="EKC38450.1"/>
    </source>
</evidence>
<name>K1RB47_MAGGI</name>
<dbReference type="PROSITE" id="PS50871">
    <property type="entry name" value="C1Q"/>
    <property type="match status" value="1"/>
</dbReference>
<dbReference type="AlphaFoldDB" id="K1RB47"/>
<dbReference type="InterPro" id="IPR001073">
    <property type="entry name" value="C1q_dom"/>
</dbReference>
<protein>
    <submittedName>
        <fullName evidence="1">Uncharacterized protein</fullName>
    </submittedName>
</protein>
<dbReference type="InterPro" id="IPR008983">
    <property type="entry name" value="Tumour_necrosis_fac-like_dom"/>
</dbReference>
<dbReference type="InParanoid" id="K1RB47"/>
<dbReference type="Gene3D" id="2.60.120.40">
    <property type="match status" value="1"/>
</dbReference>
<dbReference type="SUPFAM" id="SSF49842">
    <property type="entry name" value="TNF-like"/>
    <property type="match status" value="1"/>
</dbReference>
<accession>K1RB47</accession>
<dbReference type="Pfam" id="PF00386">
    <property type="entry name" value="C1q"/>
    <property type="match status" value="1"/>
</dbReference>
<dbReference type="EMBL" id="JH819182">
    <property type="protein sequence ID" value="EKC38450.1"/>
    <property type="molecule type" value="Genomic_DNA"/>
</dbReference>
<organism evidence="1">
    <name type="scientific">Magallana gigas</name>
    <name type="common">Pacific oyster</name>
    <name type="synonym">Crassostrea gigas</name>
    <dbReference type="NCBI Taxonomy" id="29159"/>
    <lineage>
        <taxon>Eukaryota</taxon>
        <taxon>Metazoa</taxon>
        <taxon>Spiralia</taxon>
        <taxon>Lophotrochozoa</taxon>
        <taxon>Mollusca</taxon>
        <taxon>Bivalvia</taxon>
        <taxon>Autobranchia</taxon>
        <taxon>Pteriomorphia</taxon>
        <taxon>Ostreida</taxon>
        <taxon>Ostreoidea</taxon>
        <taxon>Ostreidae</taxon>
        <taxon>Magallana</taxon>
    </lineage>
</organism>
<proteinExistence type="predicted"/>
<dbReference type="HOGENOM" id="CLU_2308729_0_0_1"/>
<sequence length="100" mass="11202">MPVMETWDTRKLKTLLFMIHDGCRDRQLQSVKEPGPETEAQLATSLTDNYVIFNNVISNEGAAYDKSSSIFTCQSSGTYVFSWTTASKPASTNNRRSPCQ</sequence>
<gene>
    <name evidence="1" type="ORF">CGI_10028065</name>
</gene>
<reference evidence="1" key="1">
    <citation type="journal article" date="2012" name="Nature">
        <title>The oyster genome reveals stress adaptation and complexity of shell formation.</title>
        <authorList>
            <person name="Zhang G."/>
            <person name="Fang X."/>
            <person name="Guo X."/>
            <person name="Li L."/>
            <person name="Luo R."/>
            <person name="Xu F."/>
            <person name="Yang P."/>
            <person name="Zhang L."/>
            <person name="Wang X."/>
            <person name="Qi H."/>
            <person name="Xiong Z."/>
            <person name="Que H."/>
            <person name="Xie Y."/>
            <person name="Holland P.W."/>
            <person name="Paps J."/>
            <person name="Zhu Y."/>
            <person name="Wu F."/>
            <person name="Chen Y."/>
            <person name="Wang J."/>
            <person name="Peng C."/>
            <person name="Meng J."/>
            <person name="Yang L."/>
            <person name="Liu J."/>
            <person name="Wen B."/>
            <person name="Zhang N."/>
            <person name="Huang Z."/>
            <person name="Zhu Q."/>
            <person name="Feng Y."/>
            <person name="Mount A."/>
            <person name="Hedgecock D."/>
            <person name="Xu Z."/>
            <person name="Liu Y."/>
            <person name="Domazet-Loso T."/>
            <person name="Du Y."/>
            <person name="Sun X."/>
            <person name="Zhang S."/>
            <person name="Liu B."/>
            <person name="Cheng P."/>
            <person name="Jiang X."/>
            <person name="Li J."/>
            <person name="Fan D."/>
            <person name="Wang W."/>
            <person name="Fu W."/>
            <person name="Wang T."/>
            <person name="Wang B."/>
            <person name="Zhang J."/>
            <person name="Peng Z."/>
            <person name="Li Y."/>
            <person name="Li N."/>
            <person name="Wang J."/>
            <person name="Chen M."/>
            <person name="He Y."/>
            <person name="Tan F."/>
            <person name="Song X."/>
            <person name="Zheng Q."/>
            <person name="Huang R."/>
            <person name="Yang H."/>
            <person name="Du X."/>
            <person name="Chen L."/>
            <person name="Yang M."/>
            <person name="Gaffney P.M."/>
            <person name="Wang S."/>
            <person name="Luo L."/>
            <person name="She Z."/>
            <person name="Ming Y."/>
            <person name="Huang W."/>
            <person name="Zhang S."/>
            <person name="Huang B."/>
            <person name="Zhang Y."/>
            <person name="Qu T."/>
            <person name="Ni P."/>
            <person name="Miao G."/>
            <person name="Wang J."/>
            <person name="Wang Q."/>
            <person name="Steinberg C.E."/>
            <person name="Wang H."/>
            <person name="Li N."/>
            <person name="Qian L."/>
            <person name="Zhang G."/>
            <person name="Li Y."/>
            <person name="Yang H."/>
            <person name="Liu X."/>
            <person name="Wang J."/>
            <person name="Yin Y."/>
            <person name="Wang J."/>
        </authorList>
    </citation>
    <scope>NUCLEOTIDE SEQUENCE [LARGE SCALE GENOMIC DNA]</scope>
    <source>
        <strain evidence="1">05x7-T-G4-1.051#20</strain>
    </source>
</reference>